<reference evidence="10" key="1">
    <citation type="journal article" date="2023" name="Proc. Natl. Acad. Sci. U.S.A.">
        <title>Genomic and structural basis for evolution of tropane alkaloid biosynthesis.</title>
        <authorList>
            <person name="Wanga Y.-J."/>
            <person name="Taina T."/>
            <person name="Yua J.-Y."/>
            <person name="Lia J."/>
            <person name="Xua B."/>
            <person name="Chenc J."/>
            <person name="D'Auriad J.C."/>
            <person name="Huanga J.-P."/>
            <person name="Huanga S.-X."/>
        </authorList>
    </citation>
    <scope>NUCLEOTIDE SEQUENCE [LARGE SCALE GENOMIC DNA]</scope>
    <source>
        <strain evidence="10">cv. KIB-2019</strain>
    </source>
</reference>
<feature type="region of interest" description="Disordered" evidence="8">
    <location>
        <begin position="597"/>
        <end position="627"/>
    </location>
</feature>
<feature type="region of interest" description="Disordered" evidence="8">
    <location>
        <begin position="784"/>
        <end position="835"/>
    </location>
</feature>
<dbReference type="Pfam" id="PF20168">
    <property type="entry name" value="PDS5"/>
    <property type="match status" value="1"/>
</dbReference>
<evidence type="ECO:0000256" key="8">
    <source>
        <dbReference type="SAM" id="MobiDB-lite"/>
    </source>
</evidence>
<keyword evidence="3" id="KW-0227">DNA damage</keyword>
<dbReference type="PANTHER" id="PTHR12663:SF70">
    <property type="entry name" value="SISTER CHROMATID COHESION PROTEIN PDS5 HOMOLOG A-LIKE"/>
    <property type="match status" value="1"/>
</dbReference>
<evidence type="ECO:0000256" key="5">
    <source>
        <dbReference type="ARBA" id="ARBA00023204"/>
    </source>
</evidence>
<gene>
    <name evidence="9" type="ORF">K7X08_034606</name>
</gene>
<accession>A0A9Q1QZU6</accession>
<evidence type="ECO:0000313" key="10">
    <source>
        <dbReference type="Proteomes" id="UP001152561"/>
    </source>
</evidence>
<protein>
    <submittedName>
        <fullName evidence="9">Uncharacterized protein</fullName>
    </submittedName>
</protein>
<dbReference type="CDD" id="cd20404">
    <property type="entry name" value="Tudor_Agenet_AtEML-like"/>
    <property type="match status" value="1"/>
</dbReference>
<dbReference type="SUPFAM" id="SSF63748">
    <property type="entry name" value="Tudor/PWWP/MBT"/>
    <property type="match status" value="1"/>
</dbReference>
<dbReference type="Proteomes" id="UP001152561">
    <property type="component" value="Unassembled WGS sequence"/>
</dbReference>
<keyword evidence="10" id="KW-1185">Reference proteome</keyword>
<organism evidence="9 10">
    <name type="scientific">Anisodus acutangulus</name>
    <dbReference type="NCBI Taxonomy" id="402998"/>
    <lineage>
        <taxon>Eukaryota</taxon>
        <taxon>Viridiplantae</taxon>
        <taxon>Streptophyta</taxon>
        <taxon>Embryophyta</taxon>
        <taxon>Tracheophyta</taxon>
        <taxon>Spermatophyta</taxon>
        <taxon>Magnoliopsida</taxon>
        <taxon>eudicotyledons</taxon>
        <taxon>Gunneridae</taxon>
        <taxon>Pentapetalae</taxon>
        <taxon>asterids</taxon>
        <taxon>lamiids</taxon>
        <taxon>Solanales</taxon>
        <taxon>Solanaceae</taxon>
        <taxon>Solanoideae</taxon>
        <taxon>Hyoscyameae</taxon>
        <taxon>Anisodus</taxon>
    </lineage>
</organism>
<dbReference type="GO" id="GO:0035825">
    <property type="term" value="P:homologous recombination"/>
    <property type="evidence" value="ECO:0007669"/>
    <property type="project" value="UniProtKB-ARBA"/>
</dbReference>
<keyword evidence="4" id="KW-0498">Mitosis</keyword>
<dbReference type="GO" id="GO:0005634">
    <property type="term" value="C:nucleus"/>
    <property type="evidence" value="ECO:0007669"/>
    <property type="project" value="UniProtKB-SubCell"/>
</dbReference>
<dbReference type="InterPro" id="IPR039776">
    <property type="entry name" value="Pds5"/>
</dbReference>
<evidence type="ECO:0000313" key="9">
    <source>
        <dbReference type="EMBL" id="KAJ8536205.1"/>
    </source>
</evidence>
<feature type="region of interest" description="Disordered" evidence="8">
    <location>
        <begin position="391"/>
        <end position="426"/>
    </location>
</feature>
<dbReference type="Gene3D" id="2.30.30.140">
    <property type="match status" value="1"/>
</dbReference>
<evidence type="ECO:0000256" key="3">
    <source>
        <dbReference type="ARBA" id="ARBA00022763"/>
    </source>
</evidence>
<feature type="compositionally biased region" description="Basic residues" evidence="8">
    <location>
        <begin position="686"/>
        <end position="712"/>
    </location>
</feature>
<dbReference type="OrthoDB" id="200660at2759"/>
<evidence type="ECO:0000256" key="4">
    <source>
        <dbReference type="ARBA" id="ARBA00022776"/>
    </source>
</evidence>
<dbReference type="GO" id="GO:0051301">
    <property type="term" value="P:cell division"/>
    <property type="evidence" value="ECO:0007669"/>
    <property type="project" value="UniProtKB-KW"/>
</dbReference>
<evidence type="ECO:0000256" key="7">
    <source>
        <dbReference type="ARBA" id="ARBA00023306"/>
    </source>
</evidence>
<sequence>MPSLQSIAITANYLFKSKSTRTSLLEVICSLDECLQQYDPKGTDSELKYAEKLIESAKEYFLRRRLGGLCNNGPRIFHVVFSPVGENTVYTRKATYVYMPKVESVLIKVGQAPADTMKDALRPVMRAMVSNELLKHADADVKVSVVSCISELSRITAPQQPYDDGLMKEIFQLTVRALEELSHSGRSCHKAVSVLETVADVKACNMLLDLECDVLVIEIFQLFLRIIRPDHPNVVITSMKEILTLLIEESDEISMELLQPFLDSLRKGNQICSPISSKLGEKVLKECVSTVRPCLLEALKSRSMNLDDYAEIVSSICNEMPEGEQMTENENVIDAVKVGPSAAVICETLLEDGTLLNIQMEQLKNTGCRRRAKKKESSAIKDADLADKRNGSLHSALIGDERKGTAGSKRKPRQSSRKSGSVSKGDVETIGGLKIVKREGNLTDAEESSVQQVDEKKQKNDRATIEIQDIEESGDEEIKLSVGDENLSSKLVKTKRRRKLALKKDEDSKRRRFTQKYGEEMVGIRIRVWWPLEEVFYEGAISAFDSVKKKHEITYDDGVIEILNLSKEQWEMLEDNPSDKKHEAEFQCNAVSSVLSTTKKAKRTSSTKKEPGVSSSERSKRNARKSDIESLDIPIQIRRMMLLSLKQQSKTCLVALESSLTLEDHQSDKKHETDLQSNDVSAVPYTKKKAKRTSSIKKERRVSSSKRSKRKAQKSDIGSLDIPIPDKTNDATDVDCETSSGNKEVVDKDDNGITQKQRFKTCESFWMQYVQKHDAVLQSIDVSSVPSKRNAQKSDVEPLDIPTPDKMNDASDVGCETSSGKKELVDKEDESMTSKVALESSLTQVHLQRCQK</sequence>
<feature type="region of interest" description="Disordered" evidence="8">
    <location>
        <begin position="662"/>
        <end position="748"/>
    </location>
</feature>
<dbReference type="GO" id="GO:0000785">
    <property type="term" value="C:chromatin"/>
    <property type="evidence" value="ECO:0007669"/>
    <property type="project" value="TreeGrafter"/>
</dbReference>
<name>A0A9Q1QZU6_9SOLA</name>
<dbReference type="GO" id="GO:0006281">
    <property type="term" value="P:DNA repair"/>
    <property type="evidence" value="ECO:0007669"/>
    <property type="project" value="UniProtKB-KW"/>
</dbReference>
<evidence type="ECO:0000256" key="2">
    <source>
        <dbReference type="ARBA" id="ARBA00022618"/>
    </source>
</evidence>
<dbReference type="AlphaFoldDB" id="A0A9Q1QZU6"/>
<evidence type="ECO:0000256" key="6">
    <source>
        <dbReference type="ARBA" id="ARBA00023242"/>
    </source>
</evidence>
<feature type="compositionally biased region" description="Basic and acidic residues" evidence="8">
    <location>
        <begin position="662"/>
        <end position="674"/>
    </location>
</feature>
<keyword evidence="6" id="KW-0539">Nucleus</keyword>
<feature type="region of interest" description="Disordered" evidence="8">
    <location>
        <begin position="441"/>
        <end position="460"/>
    </location>
</feature>
<dbReference type="PANTHER" id="PTHR12663">
    <property type="entry name" value="ANDROGEN INDUCED INHIBITOR OF PROLIFERATION AS3 / PDS5-RELATED"/>
    <property type="match status" value="1"/>
</dbReference>
<evidence type="ECO:0000256" key="1">
    <source>
        <dbReference type="ARBA" id="ARBA00004123"/>
    </source>
</evidence>
<dbReference type="EMBL" id="JAJAGQ010000018">
    <property type="protein sequence ID" value="KAJ8536205.1"/>
    <property type="molecule type" value="Genomic_DNA"/>
</dbReference>
<keyword evidence="7" id="KW-0131">Cell cycle</keyword>
<dbReference type="GO" id="GO:0007064">
    <property type="term" value="P:mitotic sister chromatid cohesion"/>
    <property type="evidence" value="ECO:0007669"/>
    <property type="project" value="InterPro"/>
</dbReference>
<proteinExistence type="predicted"/>
<keyword evidence="2" id="KW-0132">Cell division</keyword>
<comment type="subcellular location">
    <subcellularLocation>
        <location evidence="1">Nucleus</location>
    </subcellularLocation>
</comment>
<feature type="compositionally biased region" description="Basic and acidic residues" evidence="8">
    <location>
        <begin position="607"/>
        <end position="627"/>
    </location>
</feature>
<dbReference type="InterPro" id="IPR016024">
    <property type="entry name" value="ARM-type_fold"/>
</dbReference>
<comment type="caution">
    <text evidence="9">The sequence shown here is derived from an EMBL/GenBank/DDBJ whole genome shotgun (WGS) entry which is preliminary data.</text>
</comment>
<keyword evidence="5" id="KW-0234">DNA repair</keyword>
<dbReference type="SUPFAM" id="SSF48371">
    <property type="entry name" value="ARM repeat"/>
    <property type="match status" value="1"/>
</dbReference>